<dbReference type="AlphaFoldDB" id="A0ABD0K1T3"/>
<dbReference type="EMBL" id="JACVVK020000271">
    <property type="protein sequence ID" value="KAK7480930.1"/>
    <property type="molecule type" value="Genomic_DNA"/>
</dbReference>
<gene>
    <name evidence="3" type="ORF">BaRGS_00027841</name>
</gene>
<organism evidence="3 4">
    <name type="scientific">Batillaria attramentaria</name>
    <dbReference type="NCBI Taxonomy" id="370345"/>
    <lineage>
        <taxon>Eukaryota</taxon>
        <taxon>Metazoa</taxon>
        <taxon>Spiralia</taxon>
        <taxon>Lophotrochozoa</taxon>
        <taxon>Mollusca</taxon>
        <taxon>Gastropoda</taxon>
        <taxon>Caenogastropoda</taxon>
        <taxon>Sorbeoconcha</taxon>
        <taxon>Cerithioidea</taxon>
        <taxon>Batillariidae</taxon>
        <taxon>Batillaria</taxon>
    </lineage>
</organism>
<reference evidence="3 4" key="1">
    <citation type="journal article" date="2023" name="Sci. Data">
        <title>Genome assembly of the Korean intertidal mud-creeper Batillaria attramentaria.</title>
        <authorList>
            <person name="Patra A.K."/>
            <person name="Ho P.T."/>
            <person name="Jun S."/>
            <person name="Lee S.J."/>
            <person name="Kim Y."/>
            <person name="Won Y.J."/>
        </authorList>
    </citation>
    <scope>NUCLEOTIDE SEQUENCE [LARGE SCALE GENOMIC DNA]</scope>
    <source>
        <strain evidence="3">Wonlab-2016</strain>
    </source>
</reference>
<comment type="caution">
    <text evidence="3">The sequence shown here is derived from an EMBL/GenBank/DDBJ whole genome shotgun (WGS) entry which is preliminary data.</text>
</comment>
<sequence length="199" mass="20477">VDAGATCVTSQTSRKTRNYDYNYCASLITGIILASLACIFLLVAMVCCCIKKSGHSGRVVSPSPASNDRCRNNLTVVYTGASGQYPVVHHAFSGYNGQPMPARPPQPPEYKRFDPPPPPPAYSDPAYPPGAGPSSSSSVPSVPPPPYAPGPTPGAPRPAFETPGPSPFSGGSGAQSPLDGPPPDTPSVGPFSTALPRGQ</sequence>
<name>A0ABD0K1T3_9CAEN</name>
<keyword evidence="2" id="KW-0472">Membrane</keyword>
<feature type="compositionally biased region" description="Pro residues" evidence="1">
    <location>
        <begin position="115"/>
        <end position="131"/>
    </location>
</feature>
<proteinExistence type="predicted"/>
<evidence type="ECO:0000313" key="3">
    <source>
        <dbReference type="EMBL" id="KAK7480930.1"/>
    </source>
</evidence>
<evidence type="ECO:0000256" key="2">
    <source>
        <dbReference type="SAM" id="Phobius"/>
    </source>
</evidence>
<dbReference type="Proteomes" id="UP001519460">
    <property type="component" value="Unassembled WGS sequence"/>
</dbReference>
<evidence type="ECO:0000256" key="1">
    <source>
        <dbReference type="SAM" id="MobiDB-lite"/>
    </source>
</evidence>
<keyword evidence="2" id="KW-1133">Transmembrane helix</keyword>
<protein>
    <submittedName>
        <fullName evidence="3">Uncharacterized protein</fullName>
    </submittedName>
</protein>
<keyword evidence="4" id="KW-1185">Reference proteome</keyword>
<feature type="region of interest" description="Disordered" evidence="1">
    <location>
        <begin position="96"/>
        <end position="199"/>
    </location>
</feature>
<feature type="transmembrane region" description="Helical" evidence="2">
    <location>
        <begin position="23"/>
        <end position="46"/>
    </location>
</feature>
<evidence type="ECO:0000313" key="4">
    <source>
        <dbReference type="Proteomes" id="UP001519460"/>
    </source>
</evidence>
<accession>A0ABD0K1T3</accession>
<feature type="non-terminal residue" evidence="3">
    <location>
        <position position="1"/>
    </location>
</feature>
<keyword evidence="2" id="KW-0812">Transmembrane</keyword>
<feature type="compositionally biased region" description="Pro residues" evidence="1">
    <location>
        <begin position="141"/>
        <end position="156"/>
    </location>
</feature>